<sequence>MIDKASLRSAIFRHLDGLVTAPVAYSLHKKGVLTFILDRKEASLKEITTHFSANEGYLNVGLRVLCSQGFLQYHINNATDEIKFTITEKSEMAFVLFHLYEDIVDLVKFSTQFHPRFIEEAPFERLRMIFEKYKRNYDLEFSNEPLERETQQQILMHIEGVLVGPILVRLGMSGMFHKYFMEVSFRPEEFHKSPENFKIILDLFVHLGWSTQKNGNYQFTETGLFFAKRAAAYGVTVSYLPIFSKMDDLLFGNPTILRTVTADEDEIHVDREMNVWGSGGAHETYFKVVDEIIIKLFNLPIENQPKGILDMGCGNGAFLEHVFAVIERQTLRGKILDEYPLFLVGADYNQAALKVTRANLIKADIWAKVIWGDIGRPDLLANDLMENYGIDLKDLLNVRTFLDHNRIWEEPKNISNDRVSLSTGAFAHRGKRMINNLVEDNLVEHFNKWSPYVRNFGLLVIELHTIPPCLTAANLGKTAATAYDATHGFSDQYIVEIPVLHKVAAEAGLYPDTQYFKRFPDSNSATVSINLLKGK</sequence>
<proteinExistence type="predicted"/>
<keyword evidence="4" id="KW-0808">Transferase</keyword>
<evidence type="ECO:0000259" key="2">
    <source>
        <dbReference type="Pfam" id="PF23526"/>
    </source>
</evidence>
<dbReference type="GO" id="GO:0008168">
    <property type="term" value="F:methyltransferase activity"/>
    <property type="evidence" value="ECO:0007669"/>
    <property type="project" value="UniProtKB-KW"/>
</dbReference>
<evidence type="ECO:0000259" key="1">
    <source>
        <dbReference type="Pfam" id="PF23525"/>
    </source>
</evidence>
<dbReference type="Pfam" id="PF23526">
    <property type="entry name" value="AprA_N"/>
    <property type="match status" value="1"/>
</dbReference>
<gene>
    <name evidence="4" type="ORF">E0F98_11455</name>
</gene>
<evidence type="ECO:0000313" key="4">
    <source>
        <dbReference type="EMBL" id="TDE03206.1"/>
    </source>
</evidence>
<dbReference type="InterPro" id="IPR056394">
    <property type="entry name" value="AprA-like_N"/>
</dbReference>
<feature type="domain" description="AprA winged helix" evidence="3">
    <location>
        <begin position="159"/>
        <end position="253"/>
    </location>
</feature>
<dbReference type="Pfam" id="PF23589">
    <property type="entry name" value="WHD_AprA"/>
    <property type="match status" value="1"/>
</dbReference>
<dbReference type="InterPro" id="IPR029063">
    <property type="entry name" value="SAM-dependent_MTases_sf"/>
</dbReference>
<evidence type="ECO:0000313" key="5">
    <source>
        <dbReference type="Proteomes" id="UP000294597"/>
    </source>
</evidence>
<name>A0A4R5CSF1_9FLAO</name>
<dbReference type="Proteomes" id="UP000294597">
    <property type="component" value="Unassembled WGS sequence"/>
</dbReference>
<feature type="domain" description="AprA-like N-terminal" evidence="2">
    <location>
        <begin position="7"/>
        <end position="73"/>
    </location>
</feature>
<dbReference type="InterPro" id="IPR056395">
    <property type="entry name" value="WH_AprA"/>
</dbReference>
<dbReference type="Pfam" id="PF23525">
    <property type="entry name" value="Methyltransf_36"/>
    <property type="match status" value="1"/>
</dbReference>
<comment type="caution">
    <text evidence="4">The sequence shown here is derived from an EMBL/GenBank/DDBJ whole genome shotgun (WGS) entry which is preliminary data.</text>
</comment>
<accession>A0A4R5CSF1</accession>
<organism evidence="4 5">
    <name type="scientific">Flavobacterium hiemivividum</name>
    <dbReference type="NCBI Taxonomy" id="2541734"/>
    <lineage>
        <taxon>Bacteria</taxon>
        <taxon>Pseudomonadati</taxon>
        <taxon>Bacteroidota</taxon>
        <taxon>Flavobacteriia</taxon>
        <taxon>Flavobacteriales</taxon>
        <taxon>Flavobacteriaceae</taxon>
        <taxon>Flavobacterium</taxon>
    </lineage>
</organism>
<reference evidence="4 5" key="1">
    <citation type="submission" date="2019-03" db="EMBL/GenBank/DDBJ databases">
        <title>Flavobacterium TSA-D2 sp. nov., isolated from arctic soil.</title>
        <authorList>
            <person name="Chaudhary D.K."/>
        </authorList>
    </citation>
    <scope>NUCLEOTIDE SEQUENCE [LARGE SCALE GENOMIC DNA]</scope>
    <source>
        <strain evidence="4 5">TSA-D2</strain>
    </source>
</reference>
<dbReference type="SUPFAM" id="SSF53335">
    <property type="entry name" value="S-adenosyl-L-methionine-dependent methyltransferases"/>
    <property type="match status" value="1"/>
</dbReference>
<dbReference type="Gene3D" id="3.40.50.150">
    <property type="entry name" value="Vaccinia Virus protein VP39"/>
    <property type="match status" value="1"/>
</dbReference>
<keyword evidence="4" id="KW-0489">Methyltransferase</keyword>
<dbReference type="EMBL" id="SMFO01000008">
    <property type="protein sequence ID" value="TDE03206.1"/>
    <property type="molecule type" value="Genomic_DNA"/>
</dbReference>
<dbReference type="RefSeq" id="WP_132111571.1">
    <property type="nucleotide sequence ID" value="NZ_SMFO01000008.1"/>
</dbReference>
<dbReference type="GO" id="GO:0032259">
    <property type="term" value="P:methylation"/>
    <property type="evidence" value="ECO:0007669"/>
    <property type="project" value="UniProtKB-KW"/>
</dbReference>
<dbReference type="InterPro" id="IPR056393">
    <property type="entry name" value="AprA-like_MT2"/>
</dbReference>
<protein>
    <submittedName>
        <fullName evidence="4">Class I SAM-dependent methyltransferase</fullName>
    </submittedName>
</protein>
<dbReference type="AlphaFoldDB" id="A0A4R5CSF1"/>
<feature type="domain" description="AprA-like MT2-like" evidence="1">
    <location>
        <begin position="266"/>
        <end position="530"/>
    </location>
</feature>
<keyword evidence="5" id="KW-1185">Reference proteome</keyword>
<evidence type="ECO:0000259" key="3">
    <source>
        <dbReference type="Pfam" id="PF23589"/>
    </source>
</evidence>